<proteinExistence type="predicted"/>
<name>A0A8T3YM53_9ARCH</name>
<evidence type="ECO:0000313" key="3">
    <source>
        <dbReference type="EMBL" id="MBI4210767.1"/>
    </source>
</evidence>
<dbReference type="Proteomes" id="UP000732298">
    <property type="component" value="Unassembled WGS sequence"/>
</dbReference>
<feature type="region of interest" description="Disordered" evidence="1">
    <location>
        <begin position="217"/>
        <end position="240"/>
    </location>
</feature>
<evidence type="ECO:0000256" key="1">
    <source>
        <dbReference type="SAM" id="MobiDB-lite"/>
    </source>
</evidence>
<gene>
    <name evidence="3" type="ORF">HY544_04650</name>
</gene>
<organism evidence="3 4">
    <name type="scientific">Candidatus Iainarchaeum sp</name>
    <dbReference type="NCBI Taxonomy" id="3101447"/>
    <lineage>
        <taxon>Archaea</taxon>
        <taxon>Candidatus Iainarchaeota</taxon>
        <taxon>Candidatus Iainarchaeia</taxon>
        <taxon>Candidatus Iainarchaeales</taxon>
        <taxon>Candidatus Iainarchaeaceae</taxon>
        <taxon>Candidatus Iainarchaeum</taxon>
    </lineage>
</organism>
<protein>
    <submittedName>
        <fullName evidence="3">Uncharacterized protein</fullName>
    </submittedName>
</protein>
<comment type="caution">
    <text evidence="3">The sequence shown here is derived from an EMBL/GenBank/DDBJ whole genome shotgun (WGS) entry which is preliminary data.</text>
</comment>
<evidence type="ECO:0000313" key="4">
    <source>
        <dbReference type="Proteomes" id="UP000732298"/>
    </source>
</evidence>
<dbReference type="AlphaFoldDB" id="A0A8T3YM53"/>
<reference evidence="3" key="1">
    <citation type="submission" date="2020-07" db="EMBL/GenBank/DDBJ databases">
        <title>Huge and variable diversity of episymbiotic CPR bacteria and DPANN archaea in groundwater ecosystems.</title>
        <authorList>
            <person name="He C.Y."/>
            <person name="Keren R."/>
            <person name="Whittaker M."/>
            <person name="Farag I.F."/>
            <person name="Doudna J."/>
            <person name="Cate J.H.D."/>
            <person name="Banfield J.F."/>
        </authorList>
    </citation>
    <scope>NUCLEOTIDE SEQUENCE</scope>
    <source>
        <strain evidence="3">NC_groundwater_1296_Ag_S-0.2um_52_80</strain>
    </source>
</reference>
<sequence>MLLEKPAFPAVIDEEGAKKKVSQLIRKMHWADHDFSRSTLFYVPYWLYSYDAYSHDAGKTKHISSGFGSLNAFSNEPDAGISGLVQDSGLRKEKEVPDNPDARVIPPRISEADAREIIAVRVASEEDSAKENVIVSGLEIAFVPIWLVEADVAGEKFSFRINAATGDMLNKHSVPRRRKGYAELTRELLDELSAPAGWWKYSVALVSSATNAVSSAARGGAEAHGSGNGETGHGADDGHGVSGGLSQQDLHVIALTIIAIIVILYVSFGM</sequence>
<keyword evidence="2" id="KW-0472">Membrane</keyword>
<keyword evidence="2" id="KW-1133">Transmembrane helix</keyword>
<feature type="transmembrane region" description="Helical" evidence="2">
    <location>
        <begin position="250"/>
        <end position="268"/>
    </location>
</feature>
<accession>A0A8T3YM53</accession>
<keyword evidence="2" id="KW-0812">Transmembrane</keyword>
<evidence type="ECO:0000256" key="2">
    <source>
        <dbReference type="SAM" id="Phobius"/>
    </source>
</evidence>
<dbReference type="EMBL" id="JACQPB010000041">
    <property type="protein sequence ID" value="MBI4210767.1"/>
    <property type="molecule type" value="Genomic_DNA"/>
</dbReference>